<evidence type="ECO:0000313" key="3">
    <source>
        <dbReference type="Proteomes" id="UP000225108"/>
    </source>
</evidence>
<dbReference type="SUPFAM" id="SSF54427">
    <property type="entry name" value="NTF2-like"/>
    <property type="match status" value="1"/>
</dbReference>
<proteinExistence type="predicted"/>
<accession>A0A2G3PMY9</accession>
<dbReference type="InterPro" id="IPR032710">
    <property type="entry name" value="NTF2-like_dom_sf"/>
</dbReference>
<dbReference type="CDD" id="cd00531">
    <property type="entry name" value="NTF2_like"/>
    <property type="match status" value="1"/>
</dbReference>
<sequence length="164" mass="18455">MEQSEAVDLVEIGQLFDMFVVGMDRLFGGFPITIDRKAADGVLNLFLPEGILHTPFGRAEGREAINKGWERVAEMETPPGGPKYVQHHITSREIRRVDPTTAHTCVYFLAVTDHGLDHWGVYEDRVVKVADGWKIAERLAIVHGFVADGYYSGMPNPQNPVRHW</sequence>
<protein>
    <recommendedName>
        <fullName evidence="1">SnoaL-like domain-containing protein</fullName>
    </recommendedName>
</protein>
<dbReference type="Proteomes" id="UP000225108">
    <property type="component" value="Unassembled WGS sequence"/>
</dbReference>
<dbReference type="Pfam" id="PF13577">
    <property type="entry name" value="SnoaL_4"/>
    <property type="match status" value="1"/>
</dbReference>
<dbReference type="Gene3D" id="3.10.450.50">
    <property type="match status" value="1"/>
</dbReference>
<evidence type="ECO:0000313" key="2">
    <source>
        <dbReference type="EMBL" id="PHV67141.1"/>
    </source>
</evidence>
<organism evidence="2 3">
    <name type="scientific">Williamsia marianensis</name>
    <dbReference type="NCBI Taxonomy" id="85044"/>
    <lineage>
        <taxon>Bacteria</taxon>
        <taxon>Bacillati</taxon>
        <taxon>Actinomycetota</taxon>
        <taxon>Actinomycetes</taxon>
        <taxon>Mycobacteriales</taxon>
        <taxon>Nocardiaceae</taxon>
        <taxon>Williamsia</taxon>
    </lineage>
</organism>
<dbReference type="InterPro" id="IPR037401">
    <property type="entry name" value="SnoaL-like"/>
</dbReference>
<dbReference type="AlphaFoldDB" id="A0A2G3PMY9"/>
<gene>
    <name evidence="2" type="ORF">CSW57_13140</name>
</gene>
<dbReference type="EMBL" id="PEBD01000008">
    <property type="protein sequence ID" value="PHV67141.1"/>
    <property type="molecule type" value="Genomic_DNA"/>
</dbReference>
<reference evidence="2 3" key="1">
    <citation type="submission" date="2017-10" db="EMBL/GenBank/DDBJ databases">
        <title>The draft genome sequence of Williamsia sp. BULT 1.1 isolated from the semi-arid grassland soils from South Africa.</title>
        <authorList>
            <person name="Kabwe M.H."/>
            <person name="Govender N."/>
            <person name="Mutseka Lunga P."/>
            <person name="Vikram S."/>
            <person name="Makhalanyane T.P."/>
        </authorList>
    </citation>
    <scope>NUCLEOTIDE SEQUENCE [LARGE SCALE GENOMIC DNA]</scope>
    <source>
        <strain evidence="2 3">BULT 1.1</strain>
    </source>
</reference>
<name>A0A2G3PMY9_WILMA</name>
<evidence type="ECO:0000259" key="1">
    <source>
        <dbReference type="Pfam" id="PF13577"/>
    </source>
</evidence>
<comment type="caution">
    <text evidence="2">The sequence shown here is derived from an EMBL/GenBank/DDBJ whole genome shotgun (WGS) entry which is preliminary data.</text>
</comment>
<dbReference type="RefSeq" id="WP_099383136.1">
    <property type="nucleotide sequence ID" value="NZ_PEBD01000008.1"/>
</dbReference>
<feature type="domain" description="SnoaL-like" evidence="1">
    <location>
        <begin position="29"/>
        <end position="138"/>
    </location>
</feature>